<dbReference type="InterPro" id="IPR017127">
    <property type="entry name" value="Ribosome_uL3_MTase"/>
</dbReference>
<feature type="domain" description="Methyltransferase small" evidence="4">
    <location>
        <begin position="121"/>
        <end position="208"/>
    </location>
</feature>
<accession>A0ABV2PST8</accession>
<keyword evidence="5" id="KW-0687">Ribonucleoprotein</keyword>
<dbReference type="PANTHER" id="PTHR47806">
    <property type="entry name" value="50S RIBOSOMAL PROTEIN L3 GLUTAMINE METHYLTRANSFERASE"/>
    <property type="match status" value="1"/>
</dbReference>
<dbReference type="Proteomes" id="UP001549251">
    <property type="component" value="Unassembled WGS sequence"/>
</dbReference>
<dbReference type="EMBL" id="JBEPSD010000001">
    <property type="protein sequence ID" value="MET4568102.1"/>
    <property type="molecule type" value="Genomic_DNA"/>
</dbReference>
<dbReference type="NCBIfam" id="TIGR03533">
    <property type="entry name" value="L3_gln_methyl"/>
    <property type="match status" value="1"/>
</dbReference>
<evidence type="ECO:0000256" key="2">
    <source>
        <dbReference type="ARBA" id="ARBA00022679"/>
    </source>
</evidence>
<proteinExistence type="predicted"/>
<keyword evidence="6" id="KW-1185">Reference proteome</keyword>
<dbReference type="RefSeq" id="WP_354546944.1">
    <property type="nucleotide sequence ID" value="NZ_JBEPSD010000001.1"/>
</dbReference>
<evidence type="ECO:0000313" key="6">
    <source>
        <dbReference type="Proteomes" id="UP001549251"/>
    </source>
</evidence>
<name>A0ABV2PST8_9GAMM</name>
<dbReference type="InterPro" id="IPR002052">
    <property type="entry name" value="DNA_methylase_N6_adenine_CS"/>
</dbReference>
<dbReference type="InterPro" id="IPR029063">
    <property type="entry name" value="SAM-dependent_MTases_sf"/>
</dbReference>
<organism evidence="5 6">
    <name type="scientific">Rhodanobacter soli</name>
    <dbReference type="NCBI Taxonomy" id="590609"/>
    <lineage>
        <taxon>Bacteria</taxon>
        <taxon>Pseudomonadati</taxon>
        <taxon>Pseudomonadota</taxon>
        <taxon>Gammaproteobacteria</taxon>
        <taxon>Lysobacterales</taxon>
        <taxon>Rhodanobacteraceae</taxon>
        <taxon>Rhodanobacter</taxon>
    </lineage>
</organism>
<keyword evidence="2 5" id="KW-0808">Transferase</keyword>
<dbReference type="CDD" id="cd02440">
    <property type="entry name" value="AdoMet_MTases"/>
    <property type="match status" value="1"/>
</dbReference>
<dbReference type="GO" id="GO:0008168">
    <property type="term" value="F:methyltransferase activity"/>
    <property type="evidence" value="ECO:0007669"/>
    <property type="project" value="UniProtKB-KW"/>
</dbReference>
<sequence>MTAELATIIDFIRYGASRFSAAGLTFGHSHDNPIDEATHLVLASLHLPPDIPPAYGAGRLTTTERESVLALIERRVSERLPVAYLVGETWFAGLKFKSDRRALVPRSPIAELIESGFAPWLDERRIERALDLCTGSGCIGIAMAEYNPEWQVDIVDVSSEALSLARENIAFQHVEGRVEAIQSDLFAGVAGRKYDLIVSNPPYVTEDEYAALPGEYAHEPKLGLTSGVDGLDLCLRMLDEAAGHLTDDGLLIVEVGESEHALAALLPEVPFVWIEFKVGPMGVFALERRDLVEHAAAIHAAAAARRPG</sequence>
<gene>
    <name evidence="5" type="ORF">ABIE04_000429</name>
</gene>
<dbReference type="PROSITE" id="PS00092">
    <property type="entry name" value="N6_MTASE"/>
    <property type="match status" value="1"/>
</dbReference>
<dbReference type="PANTHER" id="PTHR47806:SF1">
    <property type="entry name" value="RIBOSOMAL PROTEIN UL3 GLUTAMINE METHYLTRANSFERASE"/>
    <property type="match status" value="1"/>
</dbReference>
<dbReference type="EC" id="2.1.1.298" evidence="5"/>
<reference evidence="5 6" key="1">
    <citation type="submission" date="2024-06" db="EMBL/GenBank/DDBJ databases">
        <title>Sorghum-associated microbial communities from plants grown in Nebraska, USA.</title>
        <authorList>
            <person name="Schachtman D."/>
        </authorList>
    </citation>
    <scope>NUCLEOTIDE SEQUENCE [LARGE SCALE GENOMIC DNA]</scope>
    <source>
        <strain evidence="5 6">1757</strain>
    </source>
</reference>
<keyword evidence="5" id="KW-0689">Ribosomal protein</keyword>
<keyword evidence="1 5" id="KW-0489">Methyltransferase</keyword>
<dbReference type="SUPFAM" id="SSF53335">
    <property type="entry name" value="S-adenosyl-L-methionine-dependent methyltransferases"/>
    <property type="match status" value="1"/>
</dbReference>
<dbReference type="Pfam" id="PF05175">
    <property type="entry name" value="MTS"/>
    <property type="match status" value="1"/>
</dbReference>
<keyword evidence="3" id="KW-0949">S-adenosyl-L-methionine</keyword>
<dbReference type="NCBIfam" id="TIGR00536">
    <property type="entry name" value="hemK_fam"/>
    <property type="match status" value="1"/>
</dbReference>
<dbReference type="GO" id="GO:0005840">
    <property type="term" value="C:ribosome"/>
    <property type="evidence" value="ECO:0007669"/>
    <property type="project" value="UniProtKB-KW"/>
</dbReference>
<dbReference type="Gene3D" id="3.40.50.150">
    <property type="entry name" value="Vaccinia Virus protein VP39"/>
    <property type="match status" value="1"/>
</dbReference>
<dbReference type="InterPro" id="IPR004556">
    <property type="entry name" value="HemK-like"/>
</dbReference>
<evidence type="ECO:0000259" key="4">
    <source>
        <dbReference type="Pfam" id="PF05175"/>
    </source>
</evidence>
<evidence type="ECO:0000256" key="3">
    <source>
        <dbReference type="ARBA" id="ARBA00022691"/>
    </source>
</evidence>
<dbReference type="InterPro" id="IPR007848">
    <property type="entry name" value="Small_mtfrase_dom"/>
</dbReference>
<dbReference type="PIRSF" id="PIRSF037167">
    <property type="entry name" value="Mtase_YfcB_prd"/>
    <property type="match status" value="1"/>
</dbReference>
<evidence type="ECO:0000256" key="1">
    <source>
        <dbReference type="ARBA" id="ARBA00022603"/>
    </source>
</evidence>
<dbReference type="Gene3D" id="1.10.8.10">
    <property type="entry name" value="DNA helicase RuvA subunit, C-terminal domain"/>
    <property type="match status" value="1"/>
</dbReference>
<protein>
    <submittedName>
        <fullName evidence="5">Ribosomal protein L3 glutamine methyltransferase</fullName>
        <ecNumber evidence="5">2.1.1.298</ecNumber>
    </submittedName>
</protein>
<evidence type="ECO:0000313" key="5">
    <source>
        <dbReference type="EMBL" id="MET4568102.1"/>
    </source>
</evidence>
<dbReference type="GO" id="GO:0032259">
    <property type="term" value="P:methylation"/>
    <property type="evidence" value="ECO:0007669"/>
    <property type="project" value="UniProtKB-KW"/>
</dbReference>
<comment type="caution">
    <text evidence="5">The sequence shown here is derived from an EMBL/GenBank/DDBJ whole genome shotgun (WGS) entry which is preliminary data.</text>
</comment>